<comment type="caution">
    <text evidence="1">The sequence shown here is derived from an EMBL/GenBank/DDBJ whole genome shotgun (WGS) entry which is preliminary data.</text>
</comment>
<evidence type="ECO:0000313" key="1">
    <source>
        <dbReference type="EMBL" id="KAJ1678618.1"/>
    </source>
</evidence>
<proteinExistence type="predicted"/>
<gene>
    <name evidence="1" type="ORF">EV182_003686</name>
</gene>
<protein>
    <submittedName>
        <fullName evidence="1">Uncharacterized protein</fullName>
    </submittedName>
</protein>
<reference evidence="1" key="1">
    <citation type="submission" date="2022-06" db="EMBL/GenBank/DDBJ databases">
        <title>Phylogenomic reconstructions and comparative analyses of Kickxellomycotina fungi.</title>
        <authorList>
            <person name="Reynolds N.K."/>
            <person name="Stajich J.E."/>
            <person name="Barry K."/>
            <person name="Grigoriev I.V."/>
            <person name="Crous P."/>
            <person name="Smith M.E."/>
        </authorList>
    </citation>
    <scope>NUCLEOTIDE SEQUENCE</scope>
    <source>
        <strain evidence="1">RSA 2271</strain>
    </source>
</reference>
<sequence length="508" mass="56860">MSKRAQSNGAALPSKQPRSSTVSSTGSNRAPAHVTGDIIDVGIDNWIWLVRDNKLLVDKTDLLLHVIEDSSSDIIFRPRRFGKTTVLKMIRDFLNVAETEEELAERKRIFKSMNIHKVDPTFVDKHCGRYPDVRPDTLDKFRHSMARAISMVTDAWHHAISDTSKVELNDIRDRLNRMKSNMSNSIDDSVEIPAELVDYLRGYYNAKCIVLVDELDTPVINAPKGIREKVKDYMRDLLSPLAKSNDKVCKFIMAGIDPVNLNTFGSGLNNCKRYPFHEGIGSLAQDASAYQFAFGFTENEVRALVEKAVAMVELGTDHVDKLMTIIRTWYNGYHACKGVRLYNPWSVMSYLQETTTSRDGCTRMIAQGFAYWYWNDTDDRSFINSMYKRVRWADDLHELIQSLITSFPAHQGDGTHLDTIQRVPVRFSSGGDDDDDGGSGSGGGAVSLAANLRYSGPTGTGTGNSSTTPVARAERTITIAKSVQCVKDMGPLSVNEFMTEMYYHGYLA</sequence>
<evidence type="ECO:0000313" key="2">
    <source>
        <dbReference type="Proteomes" id="UP001145114"/>
    </source>
</evidence>
<accession>A0ACC1HS77</accession>
<dbReference type="Proteomes" id="UP001145114">
    <property type="component" value="Unassembled WGS sequence"/>
</dbReference>
<name>A0ACC1HS77_9FUNG</name>
<organism evidence="1 2">
    <name type="scientific">Spiromyces aspiralis</name>
    <dbReference type="NCBI Taxonomy" id="68401"/>
    <lineage>
        <taxon>Eukaryota</taxon>
        <taxon>Fungi</taxon>
        <taxon>Fungi incertae sedis</taxon>
        <taxon>Zoopagomycota</taxon>
        <taxon>Kickxellomycotina</taxon>
        <taxon>Kickxellomycetes</taxon>
        <taxon>Kickxellales</taxon>
        <taxon>Kickxellaceae</taxon>
        <taxon>Spiromyces</taxon>
    </lineage>
</organism>
<keyword evidence="2" id="KW-1185">Reference proteome</keyword>
<dbReference type="EMBL" id="JAMZIH010000998">
    <property type="protein sequence ID" value="KAJ1678618.1"/>
    <property type="molecule type" value="Genomic_DNA"/>
</dbReference>
<feature type="non-terminal residue" evidence="1">
    <location>
        <position position="508"/>
    </location>
</feature>